<dbReference type="STRING" id="253628.A0A0D1XXV9"/>
<dbReference type="EMBL" id="KN847532">
    <property type="protein sequence ID" value="KIW07626.1"/>
    <property type="molecule type" value="Genomic_DNA"/>
</dbReference>
<evidence type="ECO:0000256" key="1">
    <source>
        <dbReference type="ARBA" id="ARBA00001974"/>
    </source>
</evidence>
<keyword evidence="3" id="KW-0274">FAD</keyword>
<dbReference type="GO" id="GO:0071949">
    <property type="term" value="F:FAD binding"/>
    <property type="evidence" value="ECO:0007669"/>
    <property type="project" value="InterPro"/>
</dbReference>
<keyword evidence="4" id="KW-0560">Oxidoreductase</keyword>
<evidence type="ECO:0000256" key="5">
    <source>
        <dbReference type="ARBA" id="ARBA00023033"/>
    </source>
</evidence>
<dbReference type="InterPro" id="IPR036188">
    <property type="entry name" value="FAD/NAD-bd_sf"/>
</dbReference>
<keyword evidence="5" id="KW-0503">Monooxygenase</keyword>
<comment type="cofactor">
    <cofactor evidence="1">
        <name>FAD</name>
        <dbReference type="ChEBI" id="CHEBI:57692"/>
    </cofactor>
</comment>
<sequence>MASSDIASEPTNVVLIIGAGSTGLAIAQGLKKNDIPAVVFERDASLTARPRDWNMGLHWGAPMLQSLISPEAWNRIQSVQVDPNVPTKAMDTLKFLNTSNGETLGAANIDYFYRLVRSKLRILLSEGIDVRYNKKLDKILYSDDGKLATAHFEDGTSATGRIIIGADGARSAVRRIAVGNDGHHSRRIPYGATFAQARFTREQALHLRSWHPLYLGGVHPLGCFSFFGMQDGSDADAPETWLFFFYISFKLTLEEQEQMTSWTQPQLMAHIRSLAKHFADPWKSAYEWLPDDHPLWFMAITDWDPAAPGHAWDSKGGRTTLAGDAAHVMTYQRGQGLNHSINDAVKLVEAVKKFWSNDDEQAQAIAEYEAEMKNRAGTEVRMGTANTEMLHDWEKALQSPVFKKGLKKS</sequence>
<dbReference type="InParanoid" id="A0A0D1XXV9"/>
<feature type="domain" description="FAD-binding" evidence="6">
    <location>
        <begin position="14"/>
        <end position="175"/>
    </location>
</feature>
<keyword evidence="2" id="KW-0285">Flavoprotein</keyword>
<gene>
    <name evidence="7" type="ORF">PV09_01573</name>
</gene>
<evidence type="ECO:0000256" key="4">
    <source>
        <dbReference type="ARBA" id="ARBA00023002"/>
    </source>
</evidence>
<dbReference type="AlphaFoldDB" id="A0A0D1XXV9"/>
<evidence type="ECO:0000313" key="7">
    <source>
        <dbReference type="EMBL" id="KIW07626.1"/>
    </source>
</evidence>
<organism evidence="7 8">
    <name type="scientific">Verruconis gallopava</name>
    <dbReference type="NCBI Taxonomy" id="253628"/>
    <lineage>
        <taxon>Eukaryota</taxon>
        <taxon>Fungi</taxon>
        <taxon>Dikarya</taxon>
        <taxon>Ascomycota</taxon>
        <taxon>Pezizomycotina</taxon>
        <taxon>Dothideomycetes</taxon>
        <taxon>Pleosporomycetidae</taxon>
        <taxon>Venturiales</taxon>
        <taxon>Sympoventuriaceae</taxon>
        <taxon>Verruconis</taxon>
    </lineage>
</organism>
<dbReference type="Pfam" id="PF01494">
    <property type="entry name" value="FAD_binding_3"/>
    <property type="match status" value="2"/>
</dbReference>
<dbReference type="HOGENOM" id="CLU_009665_3_2_1"/>
<dbReference type="GO" id="GO:0004497">
    <property type="term" value="F:monooxygenase activity"/>
    <property type="evidence" value="ECO:0007669"/>
    <property type="project" value="UniProtKB-KW"/>
</dbReference>
<dbReference type="Proteomes" id="UP000053259">
    <property type="component" value="Unassembled WGS sequence"/>
</dbReference>
<evidence type="ECO:0000313" key="8">
    <source>
        <dbReference type="Proteomes" id="UP000053259"/>
    </source>
</evidence>
<feature type="domain" description="FAD-binding" evidence="6">
    <location>
        <begin position="315"/>
        <end position="376"/>
    </location>
</feature>
<dbReference type="InterPro" id="IPR002938">
    <property type="entry name" value="FAD-bd"/>
</dbReference>
<dbReference type="OrthoDB" id="47494at2759"/>
<dbReference type="VEuPathDB" id="FungiDB:PV09_01573"/>
<evidence type="ECO:0000256" key="2">
    <source>
        <dbReference type="ARBA" id="ARBA00022630"/>
    </source>
</evidence>
<proteinExistence type="predicted"/>
<dbReference type="RefSeq" id="XP_016217495.1">
    <property type="nucleotide sequence ID" value="XM_016354483.1"/>
</dbReference>
<protein>
    <recommendedName>
        <fullName evidence="6">FAD-binding domain-containing protein</fullName>
    </recommendedName>
</protein>
<dbReference type="SUPFAM" id="SSF51905">
    <property type="entry name" value="FAD/NAD(P)-binding domain"/>
    <property type="match status" value="1"/>
</dbReference>
<dbReference type="GeneID" id="27309546"/>
<name>A0A0D1XXV9_9PEZI</name>
<dbReference type="PANTHER" id="PTHR47178:SF3">
    <property type="entry name" value="FAD-BINDING DOMAIN-CONTAINING PROTEIN"/>
    <property type="match status" value="1"/>
</dbReference>
<dbReference type="PANTHER" id="PTHR47178">
    <property type="entry name" value="MONOOXYGENASE, FAD-BINDING"/>
    <property type="match status" value="1"/>
</dbReference>
<dbReference type="PRINTS" id="PR00420">
    <property type="entry name" value="RNGMNOXGNASE"/>
</dbReference>
<dbReference type="Gene3D" id="3.50.50.60">
    <property type="entry name" value="FAD/NAD(P)-binding domain"/>
    <property type="match status" value="1"/>
</dbReference>
<evidence type="ECO:0000256" key="3">
    <source>
        <dbReference type="ARBA" id="ARBA00022827"/>
    </source>
</evidence>
<evidence type="ECO:0000259" key="6">
    <source>
        <dbReference type="Pfam" id="PF01494"/>
    </source>
</evidence>
<keyword evidence="8" id="KW-1185">Reference proteome</keyword>
<reference evidence="7 8" key="1">
    <citation type="submission" date="2015-01" db="EMBL/GenBank/DDBJ databases">
        <title>The Genome Sequence of Ochroconis gallopava CBS43764.</title>
        <authorList>
            <consortium name="The Broad Institute Genomics Platform"/>
            <person name="Cuomo C."/>
            <person name="de Hoog S."/>
            <person name="Gorbushina A."/>
            <person name="Stielow B."/>
            <person name="Teixiera M."/>
            <person name="Abouelleil A."/>
            <person name="Chapman S.B."/>
            <person name="Priest M."/>
            <person name="Young S.K."/>
            <person name="Wortman J."/>
            <person name="Nusbaum C."/>
            <person name="Birren B."/>
        </authorList>
    </citation>
    <scope>NUCLEOTIDE SEQUENCE [LARGE SCALE GENOMIC DNA]</scope>
    <source>
        <strain evidence="7 8">CBS 43764</strain>
    </source>
</reference>
<accession>A0A0D1XXV9</accession>